<protein>
    <recommendedName>
        <fullName evidence="8">Rhodopsin domain-containing protein</fullName>
    </recommendedName>
</protein>
<feature type="transmembrane region" description="Helical" evidence="7">
    <location>
        <begin position="224"/>
        <end position="246"/>
    </location>
</feature>
<feature type="region of interest" description="Disordered" evidence="6">
    <location>
        <begin position="404"/>
        <end position="434"/>
    </location>
</feature>
<organism evidence="9 10">
    <name type="scientific">Cercospora kikuchii</name>
    <dbReference type="NCBI Taxonomy" id="84275"/>
    <lineage>
        <taxon>Eukaryota</taxon>
        <taxon>Fungi</taxon>
        <taxon>Dikarya</taxon>
        <taxon>Ascomycota</taxon>
        <taxon>Pezizomycotina</taxon>
        <taxon>Dothideomycetes</taxon>
        <taxon>Dothideomycetidae</taxon>
        <taxon>Mycosphaerellales</taxon>
        <taxon>Mycosphaerellaceae</taxon>
        <taxon>Cercospora</taxon>
    </lineage>
</organism>
<keyword evidence="4 7" id="KW-0472">Membrane</keyword>
<feature type="domain" description="Rhodopsin" evidence="8">
    <location>
        <begin position="50"/>
        <end position="288"/>
    </location>
</feature>
<evidence type="ECO:0000256" key="1">
    <source>
        <dbReference type="ARBA" id="ARBA00004141"/>
    </source>
</evidence>
<proteinExistence type="inferred from homology"/>
<dbReference type="PANTHER" id="PTHR33048">
    <property type="entry name" value="PTH11-LIKE INTEGRAL MEMBRANE PROTEIN (AFU_ORTHOLOGUE AFUA_5G11245)"/>
    <property type="match status" value="1"/>
</dbReference>
<evidence type="ECO:0000256" key="7">
    <source>
        <dbReference type="SAM" id="Phobius"/>
    </source>
</evidence>
<evidence type="ECO:0000256" key="5">
    <source>
        <dbReference type="ARBA" id="ARBA00038359"/>
    </source>
</evidence>
<feature type="transmembrane region" description="Helical" evidence="7">
    <location>
        <begin position="141"/>
        <end position="170"/>
    </location>
</feature>
<dbReference type="AlphaFoldDB" id="A0A9P3F8L6"/>
<evidence type="ECO:0000256" key="2">
    <source>
        <dbReference type="ARBA" id="ARBA00022692"/>
    </source>
</evidence>
<dbReference type="InterPro" id="IPR049326">
    <property type="entry name" value="Rhodopsin_dom_fungi"/>
</dbReference>
<evidence type="ECO:0000256" key="4">
    <source>
        <dbReference type="ARBA" id="ARBA00023136"/>
    </source>
</evidence>
<dbReference type="OrthoDB" id="5342292at2759"/>
<evidence type="ECO:0000313" key="9">
    <source>
        <dbReference type="EMBL" id="GIZ38356.1"/>
    </source>
</evidence>
<comment type="similarity">
    <text evidence="5">Belongs to the SAT4 family.</text>
</comment>
<comment type="caution">
    <text evidence="9">The sequence shown here is derived from an EMBL/GenBank/DDBJ whole genome shotgun (WGS) entry which is preliminary data.</text>
</comment>
<dbReference type="GeneID" id="68287350"/>
<name>A0A9P3F8L6_9PEZI</name>
<evidence type="ECO:0000259" key="8">
    <source>
        <dbReference type="Pfam" id="PF20684"/>
    </source>
</evidence>
<dbReference type="RefSeq" id="XP_044652843.1">
    <property type="nucleotide sequence ID" value="XM_044796908.1"/>
</dbReference>
<keyword evidence="10" id="KW-1185">Reference proteome</keyword>
<gene>
    <name evidence="9" type="ORF">CKM354_000177500</name>
</gene>
<reference evidence="9 10" key="1">
    <citation type="submission" date="2021-01" db="EMBL/GenBank/DDBJ databases">
        <title>Cercospora kikuchii MAFF 305040 whole genome shotgun sequence.</title>
        <authorList>
            <person name="Kashiwa T."/>
            <person name="Suzuki T."/>
        </authorList>
    </citation>
    <scope>NUCLEOTIDE SEQUENCE [LARGE SCALE GENOMIC DNA]</scope>
    <source>
        <strain evidence="9 10">MAFF 305040</strain>
    </source>
</reference>
<dbReference type="PANTHER" id="PTHR33048:SF124">
    <property type="entry name" value="INTEGRAL MEMBRANE PROTEIN"/>
    <property type="match status" value="1"/>
</dbReference>
<dbReference type="Pfam" id="PF20684">
    <property type="entry name" value="Fung_rhodopsin"/>
    <property type="match status" value="1"/>
</dbReference>
<keyword evidence="3 7" id="KW-1133">Transmembrane helix</keyword>
<feature type="transmembrane region" description="Helical" evidence="7">
    <location>
        <begin position="190"/>
        <end position="212"/>
    </location>
</feature>
<sequence>MSTTDLAQTPAASPPPGVTSDLLHPHTKNTLPGVVAAIAGMFIAAIFLTIRIYTKIFLARRFGLDDAALLLSKALSVVVQVLIVYYKMQKIDGAHVWDLSVPDFKTIIRVTAICAIAYIWTTALAKVSILMLYLRLSPDKWFIISIYTTMAFVTSFTTATSLALVFACIPLERVWDPTVTDGHCINRGKVYLSMAGMNAGTDIIMLILPMPLLHRLNLAFRQKLGIMLTFGVGTLTMITSLVRLALMIPLLKDVDVSWAIVTPGTWVCIEANLIIVCACLPTMRLFLRHFCPRLIGENGGANAVNTPTFRQPQSGPPVLSCMDRFTQRKYGIGRAGEIMQTDSLIGRDRQSQAHEAKRIQRVSIDSIHSSTGAMNKYSSAREQNMTTREEFRVGDDTEAISHSLTAPVERIQEERPIQVNTGHSIPDGMGQRDP</sequence>
<feature type="transmembrane region" description="Helical" evidence="7">
    <location>
        <begin position="31"/>
        <end position="54"/>
    </location>
</feature>
<feature type="transmembrane region" description="Helical" evidence="7">
    <location>
        <begin position="106"/>
        <end position="134"/>
    </location>
</feature>
<evidence type="ECO:0000256" key="6">
    <source>
        <dbReference type="SAM" id="MobiDB-lite"/>
    </source>
</evidence>
<dbReference type="GO" id="GO:0016020">
    <property type="term" value="C:membrane"/>
    <property type="evidence" value="ECO:0007669"/>
    <property type="project" value="UniProtKB-SubCell"/>
</dbReference>
<dbReference type="InterPro" id="IPR052337">
    <property type="entry name" value="SAT4-like"/>
</dbReference>
<evidence type="ECO:0000313" key="10">
    <source>
        <dbReference type="Proteomes" id="UP000825890"/>
    </source>
</evidence>
<keyword evidence="2 7" id="KW-0812">Transmembrane</keyword>
<feature type="transmembrane region" description="Helical" evidence="7">
    <location>
        <begin position="258"/>
        <end position="280"/>
    </location>
</feature>
<accession>A0A9P3F8L6</accession>
<feature type="region of interest" description="Disordered" evidence="6">
    <location>
        <begin position="1"/>
        <end position="24"/>
    </location>
</feature>
<dbReference type="Proteomes" id="UP000825890">
    <property type="component" value="Unassembled WGS sequence"/>
</dbReference>
<comment type="subcellular location">
    <subcellularLocation>
        <location evidence="1">Membrane</location>
        <topology evidence="1">Multi-pass membrane protein</topology>
    </subcellularLocation>
</comment>
<feature type="compositionally biased region" description="Polar residues" evidence="6">
    <location>
        <begin position="1"/>
        <end position="11"/>
    </location>
</feature>
<evidence type="ECO:0000256" key="3">
    <source>
        <dbReference type="ARBA" id="ARBA00022989"/>
    </source>
</evidence>
<dbReference type="EMBL" id="BOLY01000001">
    <property type="protein sequence ID" value="GIZ38356.1"/>
    <property type="molecule type" value="Genomic_DNA"/>
</dbReference>
<feature type="transmembrane region" description="Helical" evidence="7">
    <location>
        <begin position="66"/>
        <end position="86"/>
    </location>
</feature>